<dbReference type="eggNOG" id="ENOG503331J">
    <property type="taxonomic scope" value="Bacteria"/>
</dbReference>
<accession>F6DL97</accession>
<reference evidence="1 2" key="2">
    <citation type="journal article" date="2012" name="Stand. Genomic Sci.">
        <title>Complete genome sequence of the sulfate-reducing firmicute Desulfotomaculum ruminis type strain (DL(T)).</title>
        <authorList>
            <person name="Spring S."/>
            <person name="Visser M."/>
            <person name="Lu M."/>
            <person name="Copeland A."/>
            <person name="Lapidus A."/>
            <person name="Lucas S."/>
            <person name="Cheng J.F."/>
            <person name="Han C."/>
            <person name="Tapia R."/>
            <person name="Goodwin L.A."/>
            <person name="Pitluck S."/>
            <person name="Ivanova N."/>
            <person name="Land M."/>
            <person name="Hauser L."/>
            <person name="Larimer F."/>
            <person name="Rohde M."/>
            <person name="Goker M."/>
            <person name="Detter J.C."/>
            <person name="Kyrpides N.C."/>
            <person name="Woyke T."/>
            <person name="Schaap P.J."/>
            <person name="Plugge C.M."/>
            <person name="Muyzer G."/>
            <person name="Kuever J."/>
            <person name="Pereira I.A."/>
            <person name="Parshina S.N."/>
            <person name="Bernier-Latmani R."/>
            <person name="Stams A.J."/>
            <person name="Klenk H.P."/>
        </authorList>
    </citation>
    <scope>NUCLEOTIDE SEQUENCE [LARGE SCALE GENOMIC DNA]</scope>
    <source>
        <strain evidence="2">ATCC 23193 / DSM 2154 / NCIB 8452 / DL</strain>
    </source>
</reference>
<dbReference type="HOGENOM" id="CLU_1068456_0_0_9"/>
<evidence type="ECO:0008006" key="3">
    <source>
        <dbReference type="Google" id="ProtNLM"/>
    </source>
</evidence>
<sequence length="260" mass="29950">MQTQNNAYDPEMMGQLKEEILNDLEARREWQENNYNANFDRQEFGGYGGRRYGRGRGMGPGRYWGWCPAPAPMYRNRRPPEFDLDWAEQEEYDYQRQRMLLRRNLLNELRSVSAMNRPGGQTPDPRLRQMVYELLQETRQQGMGVPDLVQSLQAGNGAEGYGGFFNRLTEPVKTIDRRSFGWGVGASLLGLLFLPSLGKSMRGLARKAVEETIEVTDRAQGFFTQAKEEFEDIVSEANFNRLKDSVSRMTQEKPPSNQSE</sequence>
<dbReference type="Proteomes" id="UP000009234">
    <property type="component" value="Chromosome"/>
</dbReference>
<keyword evidence="2" id="KW-1185">Reference proteome</keyword>
<dbReference type="AlphaFoldDB" id="F6DL97"/>
<dbReference type="OrthoDB" id="1786870at2"/>
<dbReference type="STRING" id="696281.Desru_1043"/>
<name>F6DL97_DESRL</name>
<evidence type="ECO:0000313" key="2">
    <source>
        <dbReference type="Proteomes" id="UP000009234"/>
    </source>
</evidence>
<gene>
    <name evidence="1" type="ordered locus">Desru_1043</name>
</gene>
<protein>
    <recommendedName>
        <fullName evidence="3">YtxH domain-containing protein</fullName>
    </recommendedName>
</protein>
<organism evidence="1 2">
    <name type="scientific">Desulforamulus ruminis (strain ATCC 23193 / DSM 2154 / NCIMB 8452 / DL)</name>
    <name type="common">Desulfotomaculum ruminis</name>
    <dbReference type="NCBI Taxonomy" id="696281"/>
    <lineage>
        <taxon>Bacteria</taxon>
        <taxon>Bacillati</taxon>
        <taxon>Bacillota</taxon>
        <taxon>Clostridia</taxon>
        <taxon>Eubacteriales</taxon>
        <taxon>Peptococcaceae</taxon>
        <taxon>Desulforamulus</taxon>
    </lineage>
</organism>
<dbReference type="KEGG" id="dru:Desru_1043"/>
<reference evidence="2" key="1">
    <citation type="submission" date="2011-05" db="EMBL/GenBank/DDBJ databases">
        <title>Complete sequence of Desulfotomaculum ruminis DSM 2154.</title>
        <authorList>
            <person name="Lucas S."/>
            <person name="Copeland A."/>
            <person name="Lapidus A."/>
            <person name="Cheng J.-F."/>
            <person name="Goodwin L."/>
            <person name="Pitluck S."/>
            <person name="Lu M."/>
            <person name="Detter J.C."/>
            <person name="Han C."/>
            <person name="Tapia R."/>
            <person name="Land M."/>
            <person name="Hauser L."/>
            <person name="Kyrpides N."/>
            <person name="Ivanova N."/>
            <person name="Mikhailova N."/>
            <person name="Pagani I."/>
            <person name="Stams A.J.M."/>
            <person name="Plugge C.M."/>
            <person name="Muyzer G."/>
            <person name="Kuever J."/>
            <person name="Parshina S.N."/>
            <person name="Ivanova A.E."/>
            <person name="Nazina T.N."/>
            <person name="Brambilla E."/>
            <person name="Spring S."/>
            <person name="Klenk H.-P."/>
            <person name="Woyke T."/>
        </authorList>
    </citation>
    <scope>NUCLEOTIDE SEQUENCE [LARGE SCALE GENOMIC DNA]</scope>
    <source>
        <strain evidence="2">ATCC 23193 / DSM 2154 / NCIB 8452 / DL</strain>
    </source>
</reference>
<dbReference type="RefSeq" id="WP_013841089.1">
    <property type="nucleotide sequence ID" value="NC_015589.1"/>
</dbReference>
<dbReference type="EMBL" id="CP002780">
    <property type="protein sequence ID" value="AEG59318.1"/>
    <property type="molecule type" value="Genomic_DNA"/>
</dbReference>
<evidence type="ECO:0000313" key="1">
    <source>
        <dbReference type="EMBL" id="AEG59318.1"/>
    </source>
</evidence>
<proteinExistence type="predicted"/>